<protein>
    <submittedName>
        <fullName evidence="1">Uncharacterized protein</fullName>
    </submittedName>
</protein>
<reference evidence="1" key="1">
    <citation type="submission" date="2022-01" db="EMBL/GenBank/DDBJ databases">
        <title>Genome Sequence Resource for Two Populations of Ditylenchus destructor, the Migratory Endoparasitic Phytonematode.</title>
        <authorList>
            <person name="Zhang H."/>
            <person name="Lin R."/>
            <person name="Xie B."/>
        </authorList>
    </citation>
    <scope>NUCLEOTIDE SEQUENCE</scope>
    <source>
        <strain evidence="1">BazhouSP</strain>
    </source>
</reference>
<evidence type="ECO:0000313" key="1">
    <source>
        <dbReference type="EMBL" id="KAI1704608.1"/>
    </source>
</evidence>
<dbReference type="Proteomes" id="UP001201812">
    <property type="component" value="Unassembled WGS sequence"/>
</dbReference>
<proteinExistence type="predicted"/>
<comment type="caution">
    <text evidence="1">The sequence shown here is derived from an EMBL/GenBank/DDBJ whole genome shotgun (WGS) entry which is preliminary data.</text>
</comment>
<keyword evidence="2" id="KW-1185">Reference proteome</keyword>
<dbReference type="AlphaFoldDB" id="A0AAD4MXL4"/>
<gene>
    <name evidence="1" type="ORF">DdX_14104</name>
</gene>
<accession>A0AAD4MXL4</accession>
<name>A0AAD4MXL4_9BILA</name>
<evidence type="ECO:0000313" key="2">
    <source>
        <dbReference type="Proteomes" id="UP001201812"/>
    </source>
</evidence>
<organism evidence="1 2">
    <name type="scientific">Ditylenchus destructor</name>
    <dbReference type="NCBI Taxonomy" id="166010"/>
    <lineage>
        <taxon>Eukaryota</taxon>
        <taxon>Metazoa</taxon>
        <taxon>Ecdysozoa</taxon>
        <taxon>Nematoda</taxon>
        <taxon>Chromadorea</taxon>
        <taxon>Rhabditida</taxon>
        <taxon>Tylenchina</taxon>
        <taxon>Tylenchomorpha</taxon>
        <taxon>Sphaerularioidea</taxon>
        <taxon>Anguinidae</taxon>
        <taxon>Anguininae</taxon>
        <taxon>Ditylenchus</taxon>
    </lineage>
</organism>
<sequence length="216" mass="24203">MHQQLFQHLEPNVSAEENQDPEAALDGTIQKMHQTFQKFFYNSPATDNQIVELIVGPTHFLPENYLSVKSSNGSSYKSLIYILEILDYIWTSGHTLKPESLSLVDNVGLTSDLLNAGIHDHIFGDSLAINGDPQITGQLLLNPDVLVTFLHEPQSPPKHAILTVNPEYIDGGVQDLEAKTVERFKTNITHVSFKSNFLSPIRPSTTLTTMNYSRRM</sequence>
<dbReference type="EMBL" id="JAKKPZ010000065">
    <property type="protein sequence ID" value="KAI1704608.1"/>
    <property type="molecule type" value="Genomic_DNA"/>
</dbReference>